<feature type="domain" description="HTH lysR-type" evidence="5">
    <location>
        <begin position="1"/>
        <end position="58"/>
    </location>
</feature>
<evidence type="ECO:0000259" key="5">
    <source>
        <dbReference type="PROSITE" id="PS50931"/>
    </source>
</evidence>
<dbReference type="PANTHER" id="PTHR30346:SF28">
    <property type="entry name" value="HTH-TYPE TRANSCRIPTIONAL REGULATOR CYNR"/>
    <property type="match status" value="1"/>
</dbReference>
<sequence>MELRQLRYFVTVAEELHFGRAADRLHIAQPAVSQQVSRLEREVGLLLFDRSPRRVRLTPAGERLLVEARAALAAADRVRAVAASLAAAPVNVLRVGAAPGLGPRLDRGLRGLRQTHPDFEVELEVVAMPMAEQPAAVSRGDLDMTLLRLAPSGEGLQVIELWPEPVVAVLPEAHPFARCPAVRLSDLAELPLRLPAKAHDPLFRAFALDACRAAGFEPRLGRPAGTVTDTVIELANGSPAWTLAYADAVPVPVVHDPGVAVVPLDPPLIACGCLVVPATRTAACVAGLRAAFAAGPPARQAAEDRTGLVPVKIVNGVDGHP</sequence>
<keyword evidence="2" id="KW-0805">Transcription regulation</keyword>
<dbReference type="SUPFAM" id="SSF53850">
    <property type="entry name" value="Periplasmic binding protein-like II"/>
    <property type="match status" value="1"/>
</dbReference>
<organism evidence="6 7">
    <name type="scientific">Parafrankia colletiae</name>
    <dbReference type="NCBI Taxonomy" id="573497"/>
    <lineage>
        <taxon>Bacteria</taxon>
        <taxon>Bacillati</taxon>
        <taxon>Actinomycetota</taxon>
        <taxon>Actinomycetes</taxon>
        <taxon>Frankiales</taxon>
        <taxon>Frankiaceae</taxon>
        <taxon>Parafrankia</taxon>
    </lineage>
</organism>
<dbReference type="Pfam" id="PF03466">
    <property type="entry name" value="LysR_substrate"/>
    <property type="match status" value="1"/>
</dbReference>
<dbReference type="PRINTS" id="PR00039">
    <property type="entry name" value="HTHLYSR"/>
</dbReference>
<reference evidence="7" key="1">
    <citation type="submission" date="2016-07" db="EMBL/GenBank/DDBJ databases">
        <title>Sequence Frankia sp. strain CcI1.17.</title>
        <authorList>
            <person name="Ghodhbane-Gtari F."/>
            <person name="Swanson E."/>
            <person name="Gueddou A."/>
            <person name="Morris K."/>
            <person name="Hezbri K."/>
            <person name="Ktari A."/>
            <person name="Nouioui I."/>
            <person name="Abebe-Akele F."/>
            <person name="Simpson S."/>
            <person name="Thomas K."/>
            <person name="Gtari M."/>
            <person name="Tisa L.S."/>
            <person name="Hurst S."/>
        </authorList>
    </citation>
    <scope>NUCLEOTIDE SEQUENCE [LARGE SCALE GENOMIC DNA]</scope>
    <source>
        <strain evidence="7">Cc1.17</strain>
    </source>
</reference>
<evidence type="ECO:0000256" key="3">
    <source>
        <dbReference type="ARBA" id="ARBA00023125"/>
    </source>
</evidence>
<keyword evidence="4" id="KW-0804">Transcription</keyword>
<evidence type="ECO:0000256" key="4">
    <source>
        <dbReference type="ARBA" id="ARBA00023163"/>
    </source>
</evidence>
<dbReference type="InterPro" id="IPR000847">
    <property type="entry name" value="LysR_HTH_N"/>
</dbReference>
<protein>
    <recommendedName>
        <fullName evidence="5">HTH lysR-type domain-containing protein</fullName>
    </recommendedName>
</protein>
<dbReference type="AlphaFoldDB" id="A0A1S1RPE8"/>
<dbReference type="InterPro" id="IPR036388">
    <property type="entry name" value="WH-like_DNA-bd_sf"/>
</dbReference>
<dbReference type="InterPro" id="IPR036390">
    <property type="entry name" value="WH_DNA-bd_sf"/>
</dbReference>
<keyword evidence="3" id="KW-0238">DNA-binding</keyword>
<dbReference type="PROSITE" id="PS50931">
    <property type="entry name" value="HTH_LYSR"/>
    <property type="match status" value="1"/>
</dbReference>
<dbReference type="FunFam" id="1.10.10.10:FF:000001">
    <property type="entry name" value="LysR family transcriptional regulator"/>
    <property type="match status" value="1"/>
</dbReference>
<gene>
    <name evidence="6" type="ORF">CC117_00040</name>
</gene>
<dbReference type="SUPFAM" id="SSF46785">
    <property type="entry name" value="Winged helix' DNA-binding domain"/>
    <property type="match status" value="1"/>
</dbReference>
<dbReference type="RefSeq" id="WP_071081663.1">
    <property type="nucleotide sequence ID" value="NZ_MBLM01000001.1"/>
</dbReference>
<dbReference type="GO" id="GO:0032993">
    <property type="term" value="C:protein-DNA complex"/>
    <property type="evidence" value="ECO:0007669"/>
    <property type="project" value="TreeGrafter"/>
</dbReference>
<name>A0A1S1RPE8_9ACTN</name>
<dbReference type="Gene3D" id="3.40.190.10">
    <property type="entry name" value="Periplasmic binding protein-like II"/>
    <property type="match status" value="2"/>
</dbReference>
<comment type="caution">
    <text evidence="6">The sequence shown here is derived from an EMBL/GenBank/DDBJ whole genome shotgun (WGS) entry which is preliminary data.</text>
</comment>
<evidence type="ECO:0000256" key="2">
    <source>
        <dbReference type="ARBA" id="ARBA00023015"/>
    </source>
</evidence>
<dbReference type="GO" id="GO:0003677">
    <property type="term" value="F:DNA binding"/>
    <property type="evidence" value="ECO:0007669"/>
    <property type="project" value="UniProtKB-KW"/>
</dbReference>
<dbReference type="Gene3D" id="1.10.10.10">
    <property type="entry name" value="Winged helix-like DNA-binding domain superfamily/Winged helix DNA-binding domain"/>
    <property type="match status" value="1"/>
</dbReference>
<dbReference type="InterPro" id="IPR005119">
    <property type="entry name" value="LysR_subst-bd"/>
</dbReference>
<comment type="similarity">
    <text evidence="1">Belongs to the LysR transcriptional regulatory family.</text>
</comment>
<dbReference type="CDD" id="cd08414">
    <property type="entry name" value="PBP2_LTTR_aromatics_like"/>
    <property type="match status" value="1"/>
</dbReference>
<dbReference type="PANTHER" id="PTHR30346">
    <property type="entry name" value="TRANSCRIPTIONAL DUAL REGULATOR HCAR-RELATED"/>
    <property type="match status" value="1"/>
</dbReference>
<evidence type="ECO:0000313" key="6">
    <source>
        <dbReference type="EMBL" id="OHV46674.1"/>
    </source>
</evidence>
<evidence type="ECO:0000313" key="7">
    <source>
        <dbReference type="Proteomes" id="UP000179627"/>
    </source>
</evidence>
<dbReference type="GO" id="GO:0003700">
    <property type="term" value="F:DNA-binding transcription factor activity"/>
    <property type="evidence" value="ECO:0007669"/>
    <property type="project" value="InterPro"/>
</dbReference>
<dbReference type="Pfam" id="PF00126">
    <property type="entry name" value="HTH_1"/>
    <property type="match status" value="1"/>
</dbReference>
<keyword evidence="7" id="KW-1185">Reference proteome</keyword>
<dbReference type="EMBL" id="MBLM01000001">
    <property type="protein sequence ID" value="OHV46674.1"/>
    <property type="molecule type" value="Genomic_DNA"/>
</dbReference>
<evidence type="ECO:0000256" key="1">
    <source>
        <dbReference type="ARBA" id="ARBA00009437"/>
    </source>
</evidence>
<proteinExistence type="inferred from homology"/>
<dbReference type="OrthoDB" id="3176554at2"/>
<dbReference type="Proteomes" id="UP000179627">
    <property type="component" value="Unassembled WGS sequence"/>
</dbReference>
<accession>A0A1S1RPE8</accession>